<evidence type="ECO:0000313" key="3">
    <source>
        <dbReference type="Proteomes" id="UP000317369"/>
    </source>
</evidence>
<sequence>MKWIIRSVIALLIVVLIIVSILYIYIDTIARRGIEYAANYATGTKSTLAAANVGILKGSLTLTELKIYNPPSFGDTTFFDLKNGKTAVELSTLRQDTVVIPLLELNDLNLNIISNKGSTNYQPIFDHMSKLQEDAKKSEQGDTGSQKGFVINEILITDIKVNVDYEGQNYPVKIPKIQLKDIGSGTDSGVVLSQVTGIIIEAIMKSVIENAPEVLPKLMLNGLQNGVNGIGDIGSYSSETLGNIIGNIPGGQELNEAIKGSGKSLEEGFGNLFGGSKEEAGSK</sequence>
<feature type="transmembrane region" description="Helical" evidence="1">
    <location>
        <begin position="7"/>
        <end position="26"/>
    </location>
</feature>
<dbReference type="EMBL" id="CP036425">
    <property type="protein sequence ID" value="QDU35477.1"/>
    <property type="molecule type" value="Genomic_DNA"/>
</dbReference>
<gene>
    <name evidence="2" type="ORF">KS4_35600</name>
</gene>
<keyword evidence="1" id="KW-0472">Membrane</keyword>
<keyword evidence="3" id="KW-1185">Reference proteome</keyword>
<organism evidence="2 3">
    <name type="scientific">Poriferisphaera corsica</name>
    <dbReference type="NCBI Taxonomy" id="2528020"/>
    <lineage>
        <taxon>Bacteria</taxon>
        <taxon>Pseudomonadati</taxon>
        <taxon>Planctomycetota</taxon>
        <taxon>Phycisphaerae</taxon>
        <taxon>Phycisphaerales</taxon>
        <taxon>Phycisphaeraceae</taxon>
        <taxon>Poriferisphaera</taxon>
    </lineage>
</organism>
<reference evidence="2 3" key="1">
    <citation type="submission" date="2019-02" db="EMBL/GenBank/DDBJ databases">
        <title>Deep-cultivation of Planctomycetes and their phenomic and genomic characterization uncovers novel biology.</title>
        <authorList>
            <person name="Wiegand S."/>
            <person name="Jogler M."/>
            <person name="Boedeker C."/>
            <person name="Pinto D."/>
            <person name="Vollmers J."/>
            <person name="Rivas-Marin E."/>
            <person name="Kohn T."/>
            <person name="Peeters S.H."/>
            <person name="Heuer A."/>
            <person name="Rast P."/>
            <person name="Oberbeckmann S."/>
            <person name="Bunk B."/>
            <person name="Jeske O."/>
            <person name="Meyerdierks A."/>
            <person name="Storesund J.E."/>
            <person name="Kallscheuer N."/>
            <person name="Luecker S."/>
            <person name="Lage O.M."/>
            <person name="Pohl T."/>
            <person name="Merkel B.J."/>
            <person name="Hornburger P."/>
            <person name="Mueller R.-W."/>
            <person name="Bruemmer F."/>
            <person name="Labrenz M."/>
            <person name="Spormann A.M."/>
            <person name="Op den Camp H."/>
            <person name="Overmann J."/>
            <person name="Amann R."/>
            <person name="Jetten M.S.M."/>
            <person name="Mascher T."/>
            <person name="Medema M.H."/>
            <person name="Devos D.P."/>
            <person name="Kaster A.-K."/>
            <person name="Ovreas L."/>
            <person name="Rohde M."/>
            <person name="Galperin M.Y."/>
            <person name="Jogler C."/>
        </authorList>
    </citation>
    <scope>NUCLEOTIDE SEQUENCE [LARGE SCALE GENOMIC DNA]</scope>
    <source>
        <strain evidence="2 3">KS4</strain>
    </source>
</reference>
<protein>
    <recommendedName>
        <fullName evidence="4">AsmA domain-containing protein</fullName>
    </recommendedName>
</protein>
<dbReference type="AlphaFoldDB" id="A0A517YZ37"/>
<dbReference type="KEGG" id="pcor:KS4_35600"/>
<evidence type="ECO:0008006" key="4">
    <source>
        <dbReference type="Google" id="ProtNLM"/>
    </source>
</evidence>
<proteinExistence type="predicted"/>
<evidence type="ECO:0000313" key="2">
    <source>
        <dbReference type="EMBL" id="QDU35477.1"/>
    </source>
</evidence>
<dbReference type="Proteomes" id="UP000317369">
    <property type="component" value="Chromosome"/>
</dbReference>
<evidence type="ECO:0000256" key="1">
    <source>
        <dbReference type="SAM" id="Phobius"/>
    </source>
</evidence>
<name>A0A517YZ37_9BACT</name>
<keyword evidence="1" id="KW-0812">Transmembrane</keyword>
<dbReference type="RefSeq" id="WP_145080880.1">
    <property type="nucleotide sequence ID" value="NZ_CP036425.1"/>
</dbReference>
<accession>A0A517YZ37</accession>
<dbReference type="OrthoDB" id="5401764at2"/>
<keyword evidence="1" id="KW-1133">Transmembrane helix</keyword>